<comment type="caution">
    <text evidence="1">The sequence shown here is derived from an EMBL/GenBank/DDBJ whole genome shotgun (WGS) entry which is preliminary data.</text>
</comment>
<sequence length="202" mass="21881">DDIAALQAYQASYPLWGGNDYMLDLPTAYTNGQMTPGNIAVAQPFSQNITGQISIGDAGGSRLNAVVDLNLDGWNEFGSASPNTQNGFYPKVADDTGNNGWKIMFEYTVGNSVYDKLQWQQEPGGPIYDVIQGTSATQNPNGPMPVGKIMTSIEGMFITGAGRQPARVWYDNINVEITPEPATMSVLAFGGLLMLVRRRRHA</sequence>
<dbReference type="AlphaFoldDB" id="A0A0F8Y973"/>
<name>A0A0F8Y973_9ZZZZ</name>
<dbReference type="InterPro" id="IPR013424">
    <property type="entry name" value="Ice-binding_C"/>
</dbReference>
<reference evidence="1" key="1">
    <citation type="journal article" date="2015" name="Nature">
        <title>Complex archaea that bridge the gap between prokaryotes and eukaryotes.</title>
        <authorList>
            <person name="Spang A."/>
            <person name="Saw J.H."/>
            <person name="Jorgensen S.L."/>
            <person name="Zaremba-Niedzwiedzka K."/>
            <person name="Martijn J."/>
            <person name="Lind A.E."/>
            <person name="van Eijk R."/>
            <person name="Schleper C."/>
            <person name="Guy L."/>
            <person name="Ettema T.J."/>
        </authorList>
    </citation>
    <scope>NUCLEOTIDE SEQUENCE</scope>
</reference>
<gene>
    <name evidence="1" type="ORF">LCGC14_2848960</name>
</gene>
<accession>A0A0F8Y973</accession>
<evidence type="ECO:0008006" key="2">
    <source>
        <dbReference type="Google" id="ProtNLM"/>
    </source>
</evidence>
<evidence type="ECO:0000313" key="1">
    <source>
        <dbReference type="EMBL" id="KKK77898.1"/>
    </source>
</evidence>
<organism evidence="1">
    <name type="scientific">marine sediment metagenome</name>
    <dbReference type="NCBI Taxonomy" id="412755"/>
    <lineage>
        <taxon>unclassified sequences</taxon>
        <taxon>metagenomes</taxon>
        <taxon>ecological metagenomes</taxon>
    </lineage>
</organism>
<feature type="non-terminal residue" evidence="1">
    <location>
        <position position="1"/>
    </location>
</feature>
<dbReference type="EMBL" id="LAZR01054735">
    <property type="protein sequence ID" value="KKK77898.1"/>
    <property type="molecule type" value="Genomic_DNA"/>
</dbReference>
<protein>
    <recommendedName>
        <fullName evidence="2">PEP-CTERM protein-sorting domain-containing protein</fullName>
    </recommendedName>
</protein>
<dbReference type="NCBIfam" id="TIGR02595">
    <property type="entry name" value="PEP_CTERM"/>
    <property type="match status" value="1"/>
</dbReference>
<proteinExistence type="predicted"/>